<dbReference type="AlphaFoldDB" id="A0A438I302"/>
<evidence type="ECO:0000256" key="1">
    <source>
        <dbReference type="SAM" id="MobiDB-lite"/>
    </source>
</evidence>
<feature type="region of interest" description="Disordered" evidence="1">
    <location>
        <begin position="521"/>
        <end position="542"/>
    </location>
</feature>
<dbReference type="GO" id="GO:0003824">
    <property type="term" value="F:catalytic activity"/>
    <property type="evidence" value="ECO:0007669"/>
    <property type="project" value="InterPro"/>
</dbReference>
<feature type="compositionally biased region" description="Basic and acidic residues" evidence="1">
    <location>
        <begin position="351"/>
        <end position="361"/>
    </location>
</feature>
<reference evidence="3 4" key="1">
    <citation type="journal article" date="2018" name="PLoS Genet.">
        <title>Population sequencing reveals clonal diversity and ancestral inbreeding in the grapevine cultivar Chardonnay.</title>
        <authorList>
            <person name="Roach M.J."/>
            <person name="Johnson D.L."/>
            <person name="Bohlmann J."/>
            <person name="van Vuuren H.J."/>
            <person name="Jones S.J."/>
            <person name="Pretorius I.S."/>
            <person name="Schmidt S.A."/>
            <person name="Borneman A.R."/>
        </authorList>
    </citation>
    <scope>NUCLEOTIDE SEQUENCE [LARGE SCALE GENOMIC DNA]</scope>
    <source>
        <strain evidence="4">cv. Chardonnay</strain>
        <tissue evidence="3">Leaf</tissue>
    </source>
</reference>
<sequence length="913" mass="102939">MMGRTLKVSVERKTFWVSFEGEIGGRWCSLTEHSKGFVFVLGFEKEEVSWLVEQLTKVIEMKIFMGFNRKFREKTRVHLLEVCFNVHGRFIRLSEFTSKRKSTFLVIPEGDNGRGWELLKEVLYSMLVVPSSSFDEKGRQSREGRNLHKFAGPLQRSFANVVREERPRRGGLVSVGRWARAMVCECHDDSVNWAEVGRAMSRRLGHKGVTVVPFTEGKGLFFVETLEEAVSLHKSRFIRIKGGITVLLRRWSPKENSEIKGKFKEGWIDLRGLPFHLWSEVHLKKIMEQWGTVTEIDWRTLKFFNLSKARVRVVMKERSVLPTLIEVLDGGWDFTISVAVVGKEDGMQVRKMGESTRHLAEAHSGTAGRKREDEDRSTAGKGSSAGAVDRTMECSNLKSLRAGGAGPRQASRVKAQSNLVDEIWASKHLSRAQSFSKPRPLSETDVGWKREVPGKGPIQSMGQELGGKQDRLSKGPSHRATHSAKGKAKVGYEESENQRRGSTVKCGSKKLWNVLLPSSSACRQGDRSRGEPFMTERSPTGSDTLPLEEAAEAGSQLFQGCSEEGTTPTEEIAEQRNILKAPFMSKEKEKMRNNAIRENGAGVKGFAGYSRSGSSVSDHPSYPANREKGLIFEGYCGMTKVGIFQLARLNLMSESFKYDKTNPSSPHGAPILGAVSQGDSEFSQMSGFQIEGLFPRKWLKFVRKKRRVVKEFLRLQNPDVVMFQETKREVCDRRFVGNVWSVRNKEWAILPACGASGGILIIRDSKKMSGEEVVIGSFSVSVKFLLDGSGPLWLSAVYGPNNPSIRKDFWVELLKLFGLTYPSWCVGGDFNVIRRRSEKLGGSGFTSSMRDFDGFIRECELHDPPLRNASFTWSNMQESLVCKRLDRFLYSNEWELSFPQSLQEVLPRWTSDH</sequence>
<dbReference type="InterPro" id="IPR005135">
    <property type="entry name" value="Endo/exonuclease/phosphatase"/>
</dbReference>
<comment type="caution">
    <text evidence="3">The sequence shown here is derived from an EMBL/GenBank/DDBJ whole genome shotgun (WGS) entry which is preliminary data.</text>
</comment>
<dbReference type="PANTHER" id="PTHR33710">
    <property type="entry name" value="BNAC02G09200D PROTEIN"/>
    <property type="match status" value="1"/>
</dbReference>
<dbReference type="SUPFAM" id="SSF56219">
    <property type="entry name" value="DNase I-like"/>
    <property type="match status" value="1"/>
</dbReference>
<dbReference type="Pfam" id="PF03372">
    <property type="entry name" value="Exo_endo_phos"/>
    <property type="match status" value="1"/>
</dbReference>
<feature type="compositionally biased region" description="Basic and acidic residues" evidence="1">
    <location>
        <begin position="490"/>
        <end position="499"/>
    </location>
</feature>
<feature type="region of interest" description="Disordered" evidence="1">
    <location>
        <begin position="351"/>
        <end position="392"/>
    </location>
</feature>
<feature type="compositionally biased region" description="Basic residues" evidence="1">
    <location>
        <begin position="476"/>
        <end position="488"/>
    </location>
</feature>
<evidence type="ECO:0000259" key="2">
    <source>
        <dbReference type="Pfam" id="PF03372"/>
    </source>
</evidence>
<feature type="region of interest" description="Disordered" evidence="1">
    <location>
        <begin position="430"/>
        <end position="503"/>
    </location>
</feature>
<feature type="compositionally biased region" description="Basic and acidic residues" evidence="1">
    <location>
        <begin position="440"/>
        <end position="453"/>
    </location>
</feature>
<evidence type="ECO:0000313" key="3">
    <source>
        <dbReference type="EMBL" id="RVW91062.1"/>
    </source>
</evidence>
<proteinExistence type="predicted"/>
<dbReference type="InterPro" id="IPR036691">
    <property type="entry name" value="Endo/exonu/phosph_ase_sf"/>
</dbReference>
<dbReference type="Proteomes" id="UP000288805">
    <property type="component" value="Unassembled WGS sequence"/>
</dbReference>
<evidence type="ECO:0000313" key="4">
    <source>
        <dbReference type="Proteomes" id="UP000288805"/>
    </source>
</evidence>
<protein>
    <recommendedName>
        <fullName evidence="2">Endonuclease/exonuclease/phosphatase domain-containing protein</fullName>
    </recommendedName>
</protein>
<dbReference type="PANTHER" id="PTHR33710:SF71">
    <property type="entry name" value="ENDONUCLEASE_EXONUCLEASE_PHOSPHATASE DOMAIN-CONTAINING PROTEIN"/>
    <property type="match status" value="1"/>
</dbReference>
<dbReference type="EMBL" id="QGNW01000149">
    <property type="protein sequence ID" value="RVW91062.1"/>
    <property type="molecule type" value="Genomic_DNA"/>
</dbReference>
<feature type="domain" description="Endonuclease/exonuclease/phosphatase" evidence="2">
    <location>
        <begin position="704"/>
        <end position="913"/>
    </location>
</feature>
<gene>
    <name evidence="3" type="ORF">CK203_039946</name>
</gene>
<organism evidence="3 4">
    <name type="scientific">Vitis vinifera</name>
    <name type="common">Grape</name>
    <dbReference type="NCBI Taxonomy" id="29760"/>
    <lineage>
        <taxon>Eukaryota</taxon>
        <taxon>Viridiplantae</taxon>
        <taxon>Streptophyta</taxon>
        <taxon>Embryophyta</taxon>
        <taxon>Tracheophyta</taxon>
        <taxon>Spermatophyta</taxon>
        <taxon>Magnoliopsida</taxon>
        <taxon>eudicotyledons</taxon>
        <taxon>Gunneridae</taxon>
        <taxon>Pentapetalae</taxon>
        <taxon>rosids</taxon>
        <taxon>Vitales</taxon>
        <taxon>Vitaceae</taxon>
        <taxon>Viteae</taxon>
        <taxon>Vitis</taxon>
    </lineage>
</organism>
<feature type="compositionally biased region" description="Basic and acidic residues" evidence="1">
    <location>
        <begin position="369"/>
        <end position="378"/>
    </location>
</feature>
<accession>A0A438I302</accession>
<name>A0A438I302_VITVI</name>
<dbReference type="Gene3D" id="3.60.10.10">
    <property type="entry name" value="Endonuclease/exonuclease/phosphatase"/>
    <property type="match status" value="1"/>
</dbReference>